<evidence type="ECO:0000256" key="8">
    <source>
        <dbReference type="ARBA" id="ARBA00023209"/>
    </source>
</evidence>
<evidence type="ECO:0000313" key="13">
    <source>
        <dbReference type="EMBL" id="OAO15094.1"/>
    </source>
</evidence>
<dbReference type="InterPro" id="IPR000462">
    <property type="entry name" value="CDP-OH_P_trans"/>
</dbReference>
<comment type="subcellular location">
    <subcellularLocation>
        <location evidence="1">Membrane</location>
        <topology evidence="1">Multi-pass membrane protein</topology>
    </subcellularLocation>
</comment>
<keyword evidence="8" id="KW-0594">Phospholipid biosynthesis</keyword>
<keyword evidence="7 12" id="KW-0472">Membrane</keyword>
<keyword evidence="14" id="KW-1185">Reference proteome</keyword>
<dbReference type="GO" id="GO:0016020">
    <property type="term" value="C:membrane"/>
    <property type="evidence" value="ECO:0007669"/>
    <property type="project" value="UniProtKB-SubCell"/>
</dbReference>
<dbReference type="GO" id="GO:0005739">
    <property type="term" value="C:mitochondrion"/>
    <property type="evidence" value="ECO:0007669"/>
    <property type="project" value="TreeGrafter"/>
</dbReference>
<protein>
    <submittedName>
        <fullName evidence="13">Cardiolipin synthase</fullName>
    </submittedName>
</protein>
<evidence type="ECO:0000256" key="6">
    <source>
        <dbReference type="ARBA" id="ARBA00023098"/>
    </source>
</evidence>
<gene>
    <name evidence="13" type="ORF">AV274_3184</name>
</gene>
<keyword evidence="2" id="KW-0444">Lipid biosynthesis</keyword>
<evidence type="ECO:0000256" key="9">
    <source>
        <dbReference type="ARBA" id="ARBA00023264"/>
    </source>
</evidence>
<dbReference type="InterPro" id="IPR050324">
    <property type="entry name" value="CDP-alcohol_PTase-I"/>
</dbReference>
<keyword evidence="6" id="KW-0443">Lipid metabolism</keyword>
<keyword evidence="5 12" id="KW-1133">Transmembrane helix</keyword>
<dbReference type="GO" id="GO:0043337">
    <property type="term" value="F:cardiolipin synthase (CMP-forming)"/>
    <property type="evidence" value="ECO:0007669"/>
    <property type="project" value="TreeGrafter"/>
</dbReference>
<evidence type="ECO:0000256" key="12">
    <source>
        <dbReference type="SAM" id="Phobius"/>
    </source>
</evidence>
<comment type="caution">
    <text evidence="13">The sequence shown here is derived from an EMBL/GenBank/DDBJ whole genome shotgun (WGS) entry which is preliminary data.</text>
</comment>
<feature type="transmembrane region" description="Helical" evidence="12">
    <location>
        <begin position="58"/>
        <end position="76"/>
    </location>
</feature>
<evidence type="ECO:0000256" key="10">
    <source>
        <dbReference type="RuleBase" id="RU003750"/>
    </source>
</evidence>
<evidence type="ECO:0000256" key="4">
    <source>
        <dbReference type="ARBA" id="ARBA00022692"/>
    </source>
</evidence>
<evidence type="ECO:0000256" key="3">
    <source>
        <dbReference type="ARBA" id="ARBA00022679"/>
    </source>
</evidence>
<evidence type="ECO:0000256" key="5">
    <source>
        <dbReference type="ARBA" id="ARBA00022989"/>
    </source>
</evidence>
<dbReference type="InterPro" id="IPR043130">
    <property type="entry name" value="CDP-OH_PTrfase_TM_dom"/>
</dbReference>
<feature type="region of interest" description="Disordered" evidence="11">
    <location>
        <begin position="223"/>
        <end position="289"/>
    </location>
</feature>
<comment type="similarity">
    <text evidence="10">Belongs to the CDP-alcohol phosphatidyltransferase class-I family.</text>
</comment>
<feature type="transmembrane region" description="Helical" evidence="12">
    <location>
        <begin position="20"/>
        <end position="37"/>
    </location>
</feature>
<dbReference type="AlphaFoldDB" id="A0A196SGK5"/>
<evidence type="ECO:0000256" key="2">
    <source>
        <dbReference type="ARBA" id="ARBA00022516"/>
    </source>
</evidence>
<keyword evidence="3 10" id="KW-0808">Transferase</keyword>
<keyword evidence="9" id="KW-1208">Phospholipid metabolism</keyword>
<dbReference type="PANTHER" id="PTHR14269">
    <property type="entry name" value="CDP-DIACYLGLYCEROL--GLYCEROL-3-PHOSPHATE 3-PHOSPHATIDYLTRANSFERASE-RELATED"/>
    <property type="match status" value="1"/>
</dbReference>
<name>A0A196SGK5_BLAHN</name>
<evidence type="ECO:0000256" key="1">
    <source>
        <dbReference type="ARBA" id="ARBA00004141"/>
    </source>
</evidence>
<accession>A0A196SGK5</accession>
<dbReference type="InterPro" id="IPR048254">
    <property type="entry name" value="CDP_ALCOHOL_P_TRANSF_CS"/>
</dbReference>
<evidence type="ECO:0000313" key="14">
    <source>
        <dbReference type="Proteomes" id="UP000078348"/>
    </source>
</evidence>
<dbReference type="Gene3D" id="1.20.120.1760">
    <property type="match status" value="1"/>
</dbReference>
<dbReference type="Proteomes" id="UP000078348">
    <property type="component" value="Unassembled WGS sequence"/>
</dbReference>
<evidence type="ECO:0000256" key="11">
    <source>
        <dbReference type="SAM" id="MobiDB-lite"/>
    </source>
</evidence>
<dbReference type="Pfam" id="PF01066">
    <property type="entry name" value="CDP-OH_P_transf"/>
    <property type="match status" value="1"/>
</dbReference>
<evidence type="ECO:0000256" key="7">
    <source>
        <dbReference type="ARBA" id="ARBA00023136"/>
    </source>
</evidence>
<reference evidence="13 14" key="1">
    <citation type="submission" date="2016-05" db="EMBL/GenBank/DDBJ databases">
        <title>Nuclear genome of Blastocystis sp. subtype 1 NandII.</title>
        <authorList>
            <person name="Gentekaki E."/>
            <person name="Curtis B."/>
            <person name="Stairs C."/>
            <person name="Eme L."/>
            <person name="Herman E."/>
            <person name="Klimes V."/>
            <person name="Arias M.C."/>
            <person name="Elias M."/>
            <person name="Hilliou F."/>
            <person name="Klute M."/>
            <person name="Malik S.-B."/>
            <person name="Pightling A."/>
            <person name="Rachubinski R."/>
            <person name="Salas D."/>
            <person name="Schlacht A."/>
            <person name="Suga H."/>
            <person name="Archibald J."/>
            <person name="Ball S.G."/>
            <person name="Clark G."/>
            <person name="Dacks J."/>
            <person name="Van Der Giezen M."/>
            <person name="Tsaousis A."/>
            <person name="Roger A."/>
        </authorList>
    </citation>
    <scope>NUCLEOTIDE SEQUENCE [LARGE SCALE GENOMIC DNA]</scope>
    <source>
        <strain evidence="14">ATCC 50177 / NandII</strain>
    </source>
</reference>
<dbReference type="GO" id="GO:0032049">
    <property type="term" value="P:cardiolipin biosynthetic process"/>
    <property type="evidence" value="ECO:0007669"/>
    <property type="project" value="TreeGrafter"/>
</dbReference>
<dbReference type="OrthoDB" id="10020554at2759"/>
<dbReference type="PROSITE" id="PS00379">
    <property type="entry name" value="CDP_ALCOHOL_P_TRANSF"/>
    <property type="match status" value="1"/>
</dbReference>
<dbReference type="PANTHER" id="PTHR14269:SF60">
    <property type="entry name" value="CARDIOLIPIN SYNTHASE (CMP-FORMING)"/>
    <property type="match status" value="1"/>
</dbReference>
<dbReference type="STRING" id="478820.A0A196SGK5"/>
<sequence length="289" mass="31947">MSGIRFLLAPAIGYMTVKGLFMPGLVTFAFASVLDFCDGYVARHFNQRSRLGTLIDPVADKTLMICLAASMGYVGLVHAPVAALIIGKDVLMGLGFFALAWKHGYRSPKQMVAMVKALEVKPSMLGKTNTALQMVLFILGMCRPLWGIPSVQLFLPLEGIVSLTTVGTLLSYAMTVNKAVKWDVVDRVVKGGEVKSDEVLMKGSEMKSDEVLMKGSEMKSDEVLMKGSEMESSENVKNELMKEENPVMKEKSVVTEKKEPSMKQKDDIEQENKDETEKDNETTQNNKFN</sequence>
<dbReference type="EMBL" id="LXWW01000174">
    <property type="protein sequence ID" value="OAO15094.1"/>
    <property type="molecule type" value="Genomic_DNA"/>
</dbReference>
<organism evidence="13 14">
    <name type="scientific">Blastocystis sp. subtype 1 (strain ATCC 50177 / NandII)</name>
    <dbReference type="NCBI Taxonomy" id="478820"/>
    <lineage>
        <taxon>Eukaryota</taxon>
        <taxon>Sar</taxon>
        <taxon>Stramenopiles</taxon>
        <taxon>Bigyra</taxon>
        <taxon>Opalozoa</taxon>
        <taxon>Opalinata</taxon>
        <taxon>Blastocystidae</taxon>
        <taxon>Blastocystis</taxon>
    </lineage>
</organism>
<keyword evidence="4 12" id="KW-0812">Transmembrane</keyword>
<proteinExistence type="inferred from homology"/>
<feature type="compositionally biased region" description="Basic and acidic residues" evidence="11">
    <location>
        <begin position="234"/>
        <end position="281"/>
    </location>
</feature>